<accession>A0AA97PI82</accession>
<gene>
    <name evidence="1" type="ORF">OOU_Y34scaffold00703g11</name>
</gene>
<name>A0AA97PI82_PYRO3</name>
<sequence length="45" mass="5179">MCQMVFVRTYLQVRCNDEDVAAQPLCLMRRQRTGAAIRAHSLKTP</sequence>
<dbReference type="AlphaFoldDB" id="A0AA97PI82"/>
<evidence type="ECO:0000313" key="1">
    <source>
        <dbReference type="EMBL" id="ELQ35557.1"/>
    </source>
</evidence>
<protein>
    <submittedName>
        <fullName evidence="1">Uncharacterized protein</fullName>
    </submittedName>
</protein>
<organism evidence="1">
    <name type="scientific">Pyricularia oryzae (strain Y34)</name>
    <name type="common">Rice blast fungus</name>
    <name type="synonym">Magnaporthe oryzae</name>
    <dbReference type="NCBI Taxonomy" id="1143189"/>
    <lineage>
        <taxon>Eukaryota</taxon>
        <taxon>Fungi</taxon>
        <taxon>Dikarya</taxon>
        <taxon>Ascomycota</taxon>
        <taxon>Pezizomycotina</taxon>
        <taxon>Sordariomycetes</taxon>
        <taxon>Sordariomycetidae</taxon>
        <taxon>Magnaporthales</taxon>
        <taxon>Pyriculariaceae</taxon>
        <taxon>Pyricularia</taxon>
    </lineage>
</organism>
<dbReference type="EMBL" id="JH793316">
    <property type="protein sequence ID" value="ELQ35557.1"/>
    <property type="molecule type" value="Genomic_DNA"/>
</dbReference>
<proteinExistence type="predicted"/>
<reference evidence="1" key="1">
    <citation type="journal article" date="2012" name="PLoS Genet.">
        <title>Comparative analysis of the genomes of two field isolates of the rice blast fungus Magnaporthe oryzae.</title>
        <authorList>
            <person name="Xue M."/>
            <person name="Yang J."/>
            <person name="Li Z."/>
            <person name="Hu S."/>
            <person name="Yao N."/>
            <person name="Dean R.A."/>
            <person name="Zhao W."/>
            <person name="Shen M."/>
            <person name="Zhang H."/>
            <person name="Li C."/>
            <person name="Liu L."/>
            <person name="Cao L."/>
            <person name="Xu X."/>
            <person name="Xing Y."/>
            <person name="Hsiang T."/>
            <person name="Zhang Z."/>
            <person name="Xu J.R."/>
            <person name="Peng Y.L."/>
        </authorList>
    </citation>
    <scope>NUCLEOTIDE SEQUENCE</scope>
    <source>
        <strain evidence="1">Y34</strain>
    </source>
</reference>
<dbReference type="Proteomes" id="UP000011086">
    <property type="component" value="Unassembled WGS sequence"/>
</dbReference>